<comment type="caution">
    <text evidence="2">The sequence shown here is derived from an EMBL/GenBank/DDBJ whole genome shotgun (WGS) entry which is preliminary data.</text>
</comment>
<gene>
    <name evidence="2" type="ORF">DKG75_17775</name>
</gene>
<accession>A0A317DVW7</accession>
<dbReference type="OrthoDB" id="9795306at2"/>
<dbReference type="PROSITE" id="PS51819">
    <property type="entry name" value="VOC"/>
    <property type="match status" value="1"/>
</dbReference>
<proteinExistence type="predicted"/>
<sequence>MVKPIPDGYEGVTPYLIVEGAARAIDFYRAVFDAVELFRIGAGGDRIGHAELKFGQGIIMLADPFPEYGALAPVPGAAGASVSFTFYCPDVDDLVARAVAAGAVLRSPAEVKFYGDRMASLVDPFGHVWHVATHVEDVSPDELERRAAAQAGG</sequence>
<name>A0A317DVW7_9PROT</name>
<reference evidence="3" key="1">
    <citation type="submission" date="2018-05" db="EMBL/GenBank/DDBJ databases">
        <title>Zavarzinia sp. HR-AS.</title>
        <authorList>
            <person name="Lee Y."/>
            <person name="Jeon C.O."/>
        </authorList>
    </citation>
    <scope>NUCLEOTIDE SEQUENCE [LARGE SCALE GENOMIC DNA]</scope>
    <source>
        <strain evidence="3">DSM 1231</strain>
    </source>
</reference>
<dbReference type="SUPFAM" id="SSF54593">
    <property type="entry name" value="Glyoxalase/Bleomycin resistance protein/Dihydroxybiphenyl dioxygenase"/>
    <property type="match status" value="1"/>
</dbReference>
<dbReference type="InterPro" id="IPR029068">
    <property type="entry name" value="Glyas_Bleomycin-R_OHBP_Dase"/>
</dbReference>
<keyword evidence="3" id="KW-1185">Reference proteome</keyword>
<evidence type="ECO:0000259" key="1">
    <source>
        <dbReference type="PROSITE" id="PS51819"/>
    </source>
</evidence>
<dbReference type="InterPro" id="IPR004360">
    <property type="entry name" value="Glyas_Fos-R_dOase_dom"/>
</dbReference>
<evidence type="ECO:0000313" key="2">
    <source>
        <dbReference type="EMBL" id="PWR18829.1"/>
    </source>
</evidence>
<dbReference type="InterPro" id="IPR037523">
    <property type="entry name" value="VOC_core"/>
</dbReference>
<dbReference type="PANTHER" id="PTHR34109:SF1">
    <property type="entry name" value="VOC DOMAIN-CONTAINING PROTEIN"/>
    <property type="match status" value="1"/>
</dbReference>
<dbReference type="Proteomes" id="UP000246077">
    <property type="component" value="Unassembled WGS sequence"/>
</dbReference>
<dbReference type="Gene3D" id="3.30.720.110">
    <property type="match status" value="1"/>
</dbReference>
<dbReference type="PANTHER" id="PTHR34109">
    <property type="entry name" value="BNAUNNG04460D PROTEIN-RELATED"/>
    <property type="match status" value="1"/>
</dbReference>
<dbReference type="RefSeq" id="WP_109922515.1">
    <property type="nucleotide sequence ID" value="NZ_QGLF01000005.1"/>
</dbReference>
<organism evidence="2 3">
    <name type="scientific">Zavarzinia compransoris</name>
    <dbReference type="NCBI Taxonomy" id="1264899"/>
    <lineage>
        <taxon>Bacteria</taxon>
        <taxon>Pseudomonadati</taxon>
        <taxon>Pseudomonadota</taxon>
        <taxon>Alphaproteobacteria</taxon>
        <taxon>Rhodospirillales</taxon>
        <taxon>Zavarziniaceae</taxon>
        <taxon>Zavarzinia</taxon>
    </lineage>
</organism>
<dbReference type="Gene3D" id="3.30.720.120">
    <property type="match status" value="1"/>
</dbReference>
<dbReference type="EMBL" id="QGLF01000005">
    <property type="protein sequence ID" value="PWR18829.1"/>
    <property type="molecule type" value="Genomic_DNA"/>
</dbReference>
<dbReference type="Pfam" id="PF00903">
    <property type="entry name" value="Glyoxalase"/>
    <property type="match status" value="1"/>
</dbReference>
<dbReference type="CDD" id="cd07246">
    <property type="entry name" value="VOC_like"/>
    <property type="match status" value="1"/>
</dbReference>
<protein>
    <submittedName>
        <fullName evidence="2">Glyoxalase</fullName>
    </submittedName>
</protein>
<feature type="domain" description="VOC" evidence="1">
    <location>
        <begin position="8"/>
        <end position="134"/>
    </location>
</feature>
<dbReference type="AlphaFoldDB" id="A0A317DVW7"/>
<evidence type="ECO:0000313" key="3">
    <source>
        <dbReference type="Proteomes" id="UP000246077"/>
    </source>
</evidence>